<dbReference type="EMBL" id="AECT01000017">
    <property type="protein sequence ID" value="EFU22420.1"/>
    <property type="molecule type" value="Genomic_DNA"/>
</dbReference>
<evidence type="ECO:0000313" key="1">
    <source>
        <dbReference type="EMBL" id="EFU22420.1"/>
    </source>
</evidence>
<organism evidence="1 2">
    <name type="scientific">Streptococcus anginosus F0211</name>
    <dbReference type="NCBI Taxonomy" id="706437"/>
    <lineage>
        <taxon>Bacteria</taxon>
        <taxon>Bacillati</taxon>
        <taxon>Bacillota</taxon>
        <taxon>Bacilli</taxon>
        <taxon>Lactobacillales</taxon>
        <taxon>Streptococcaceae</taxon>
        <taxon>Streptococcus</taxon>
        <taxon>Streptococcus anginosus group</taxon>
    </lineage>
</organism>
<accession>E6J153</accession>
<proteinExistence type="predicted"/>
<gene>
    <name evidence="1" type="ORF">HMPREF0813_00977</name>
</gene>
<sequence length="42" mass="4726">MQFLTLFLFAELNKKSRANKDDFTCLSNISSTSIAGLFLIIL</sequence>
<dbReference type="Proteomes" id="UP000002973">
    <property type="component" value="Unassembled WGS sequence"/>
</dbReference>
<evidence type="ECO:0000313" key="2">
    <source>
        <dbReference type="Proteomes" id="UP000002973"/>
    </source>
</evidence>
<dbReference type="AlphaFoldDB" id="E6J153"/>
<protein>
    <submittedName>
        <fullName evidence="1">Uncharacterized protein</fullName>
    </submittedName>
</protein>
<reference evidence="1 2" key="1">
    <citation type="submission" date="2010-11" db="EMBL/GenBank/DDBJ databases">
        <authorList>
            <person name="Weinstock G."/>
            <person name="Sodergren E."/>
            <person name="Clifton S."/>
            <person name="Fulton L."/>
            <person name="Fulton B."/>
            <person name="Courtney L."/>
            <person name="Fronick C."/>
            <person name="Harrison M."/>
            <person name="Strong C."/>
            <person name="Farmer C."/>
            <person name="Delahaunty K."/>
            <person name="Markovic C."/>
            <person name="Hall O."/>
            <person name="Minx P."/>
            <person name="Tomlinson C."/>
            <person name="Mitreva M."/>
            <person name="Hou S."/>
            <person name="Chen J."/>
            <person name="Wollam A."/>
            <person name="Pepin K.H."/>
            <person name="Johnson M."/>
            <person name="Bhonagiri V."/>
            <person name="Zhang X."/>
            <person name="Suruliraj S."/>
            <person name="Warren W."/>
            <person name="Chinwalla A."/>
            <person name="Mardis E.R."/>
            <person name="Wilson R.K."/>
        </authorList>
    </citation>
    <scope>NUCLEOTIDE SEQUENCE [LARGE SCALE GENOMIC DNA]</scope>
    <source>
        <strain evidence="1 2">F0211</strain>
    </source>
</reference>
<name>E6J153_STRAP</name>
<comment type="caution">
    <text evidence="1">The sequence shown here is derived from an EMBL/GenBank/DDBJ whole genome shotgun (WGS) entry which is preliminary data.</text>
</comment>